<evidence type="ECO:0000259" key="1">
    <source>
        <dbReference type="Pfam" id="PF06985"/>
    </source>
</evidence>
<dbReference type="InterPro" id="IPR010730">
    <property type="entry name" value="HET"/>
</dbReference>
<dbReference type="AlphaFoldDB" id="A0A6G1J107"/>
<dbReference type="OrthoDB" id="2157530at2759"/>
<proteinExistence type="predicted"/>
<reference evidence="2" key="1">
    <citation type="journal article" date="2020" name="Stud. Mycol.">
        <title>101 Dothideomycetes genomes: a test case for predicting lifestyles and emergence of pathogens.</title>
        <authorList>
            <person name="Haridas S."/>
            <person name="Albert R."/>
            <person name="Binder M."/>
            <person name="Bloem J."/>
            <person name="Labutti K."/>
            <person name="Salamov A."/>
            <person name="Andreopoulos B."/>
            <person name="Baker S."/>
            <person name="Barry K."/>
            <person name="Bills G."/>
            <person name="Bluhm B."/>
            <person name="Cannon C."/>
            <person name="Castanera R."/>
            <person name="Culley D."/>
            <person name="Daum C."/>
            <person name="Ezra D."/>
            <person name="Gonzalez J."/>
            <person name="Henrissat B."/>
            <person name="Kuo A."/>
            <person name="Liang C."/>
            <person name="Lipzen A."/>
            <person name="Lutzoni F."/>
            <person name="Magnuson J."/>
            <person name="Mondo S."/>
            <person name="Nolan M."/>
            <person name="Ohm R."/>
            <person name="Pangilinan J."/>
            <person name="Park H.-J."/>
            <person name="Ramirez L."/>
            <person name="Alfaro M."/>
            <person name="Sun H."/>
            <person name="Tritt A."/>
            <person name="Yoshinaga Y."/>
            <person name="Zwiers L.-H."/>
            <person name="Turgeon B."/>
            <person name="Goodwin S."/>
            <person name="Spatafora J."/>
            <person name="Crous P."/>
            <person name="Grigoriev I."/>
        </authorList>
    </citation>
    <scope>NUCLEOTIDE SEQUENCE</scope>
    <source>
        <strain evidence="2">CBS 122367</strain>
    </source>
</reference>
<feature type="non-terminal residue" evidence="2">
    <location>
        <position position="142"/>
    </location>
</feature>
<protein>
    <recommendedName>
        <fullName evidence="1">Heterokaryon incompatibility domain-containing protein</fullName>
    </recommendedName>
</protein>
<organism evidence="2 3">
    <name type="scientific">Lentithecium fluviatile CBS 122367</name>
    <dbReference type="NCBI Taxonomy" id="1168545"/>
    <lineage>
        <taxon>Eukaryota</taxon>
        <taxon>Fungi</taxon>
        <taxon>Dikarya</taxon>
        <taxon>Ascomycota</taxon>
        <taxon>Pezizomycotina</taxon>
        <taxon>Dothideomycetes</taxon>
        <taxon>Pleosporomycetidae</taxon>
        <taxon>Pleosporales</taxon>
        <taxon>Massarineae</taxon>
        <taxon>Lentitheciaceae</taxon>
        <taxon>Lentithecium</taxon>
    </lineage>
</organism>
<keyword evidence="3" id="KW-1185">Reference proteome</keyword>
<feature type="non-terminal residue" evidence="2">
    <location>
        <position position="1"/>
    </location>
</feature>
<evidence type="ECO:0000313" key="3">
    <source>
        <dbReference type="Proteomes" id="UP000799291"/>
    </source>
</evidence>
<dbReference type="Proteomes" id="UP000799291">
    <property type="component" value="Unassembled WGS sequence"/>
</dbReference>
<dbReference type="InterPro" id="IPR052895">
    <property type="entry name" value="HetReg/Transcr_Mod"/>
</dbReference>
<feature type="domain" description="Heterokaryon incompatibility" evidence="1">
    <location>
        <begin position="42"/>
        <end position="139"/>
    </location>
</feature>
<gene>
    <name evidence="2" type="ORF">K458DRAFT_282813</name>
</gene>
<dbReference type="PANTHER" id="PTHR24148:SF64">
    <property type="entry name" value="HETEROKARYON INCOMPATIBILITY DOMAIN-CONTAINING PROTEIN"/>
    <property type="match status" value="1"/>
</dbReference>
<accession>A0A6G1J107</accession>
<sequence length="142" mass="16528">PLDDDASNIRLLDVDPLGWFEPVDAELKGKLRVVSLRNSPRYAALSYTWGNDGPSSAYTVQCSQRRIETTKNCVDALRRIRSRWKRTTIWVDSICINQQDVRERNHQVSLMKEIYIRAKRVYIWLGNGSRDTDRAIDFIKDV</sequence>
<dbReference type="PANTHER" id="PTHR24148">
    <property type="entry name" value="ANKYRIN REPEAT DOMAIN-CONTAINING PROTEIN 39 HOMOLOG-RELATED"/>
    <property type="match status" value="1"/>
</dbReference>
<evidence type="ECO:0000313" key="2">
    <source>
        <dbReference type="EMBL" id="KAF2684197.1"/>
    </source>
</evidence>
<dbReference type="EMBL" id="MU005582">
    <property type="protein sequence ID" value="KAF2684197.1"/>
    <property type="molecule type" value="Genomic_DNA"/>
</dbReference>
<dbReference type="Pfam" id="PF06985">
    <property type="entry name" value="HET"/>
    <property type="match status" value="1"/>
</dbReference>
<name>A0A6G1J107_9PLEO</name>